<dbReference type="FunFam" id="3.30.40.10:FF:000132">
    <property type="entry name" value="G2/M phase-specific E3 ubiquitin-protein ligase"/>
    <property type="match status" value="1"/>
</dbReference>
<organism evidence="14 15">
    <name type="scientific">Paramormyrops kingsleyae</name>
    <dbReference type="NCBI Taxonomy" id="1676925"/>
    <lineage>
        <taxon>Eukaryota</taxon>
        <taxon>Metazoa</taxon>
        <taxon>Chordata</taxon>
        <taxon>Craniata</taxon>
        <taxon>Vertebrata</taxon>
        <taxon>Euteleostomi</taxon>
        <taxon>Actinopterygii</taxon>
        <taxon>Neopterygii</taxon>
        <taxon>Teleostei</taxon>
        <taxon>Osteoglossocephala</taxon>
        <taxon>Osteoglossomorpha</taxon>
        <taxon>Osteoglossiformes</taxon>
        <taxon>Mormyridae</taxon>
        <taxon>Paramormyrops</taxon>
    </lineage>
</organism>
<accession>A0A3B3Q2N1</accession>
<dbReference type="Proteomes" id="UP000261540">
    <property type="component" value="Unplaced"/>
</dbReference>
<dbReference type="InterPro" id="IPR013083">
    <property type="entry name" value="Znf_RING/FYVE/PHD"/>
</dbReference>
<keyword evidence="6 9" id="KW-0833">Ubl conjugation pathway</keyword>
<dbReference type="CTD" id="55632"/>
<dbReference type="InterPro" id="IPR011011">
    <property type="entry name" value="Znf_FYVE_PHD"/>
</dbReference>
<dbReference type="Pfam" id="PF00632">
    <property type="entry name" value="HECT"/>
    <property type="match status" value="1"/>
</dbReference>
<dbReference type="SMART" id="SM00249">
    <property type="entry name" value="PHD"/>
    <property type="match status" value="3"/>
</dbReference>
<dbReference type="GeneID" id="111838094"/>
<dbReference type="AlphaFoldDB" id="A0A3B3Q2N1"/>
<feature type="domain" description="HECT" evidence="12">
    <location>
        <begin position="531"/>
        <end position="707"/>
    </location>
</feature>
<evidence type="ECO:0000313" key="15">
    <source>
        <dbReference type="Proteomes" id="UP000261540"/>
    </source>
</evidence>
<feature type="domain" description="PHD-type" evidence="13">
    <location>
        <begin position="15"/>
        <end position="132"/>
    </location>
</feature>
<dbReference type="PROSITE" id="PS51805">
    <property type="entry name" value="EPHD"/>
    <property type="match status" value="1"/>
</dbReference>
<keyword evidence="8" id="KW-0539">Nucleus</keyword>
<proteinExistence type="predicted"/>
<dbReference type="PROSITE" id="PS50089">
    <property type="entry name" value="ZF_RING_2"/>
    <property type="match status" value="1"/>
</dbReference>
<keyword evidence="3" id="KW-0808">Transferase</keyword>
<dbReference type="Pfam" id="PF26054">
    <property type="entry name" value="PHD_G2E3"/>
    <property type="match status" value="1"/>
</dbReference>
<comment type="subcellular location">
    <subcellularLocation>
        <location evidence="1">Nucleus</location>
    </subcellularLocation>
</comment>
<dbReference type="SMART" id="SM00119">
    <property type="entry name" value="HECTc"/>
    <property type="match status" value="1"/>
</dbReference>
<reference evidence="14" key="1">
    <citation type="submission" date="2025-08" db="UniProtKB">
        <authorList>
            <consortium name="Ensembl"/>
        </authorList>
    </citation>
    <scope>IDENTIFICATION</scope>
</reference>
<dbReference type="Gene3D" id="3.30.40.10">
    <property type="entry name" value="Zinc/RING finger domain, C3HC4 (zinc finger)"/>
    <property type="match status" value="2"/>
</dbReference>
<keyword evidence="4" id="KW-0479">Metal-binding</keyword>
<dbReference type="GO" id="GO:0005634">
    <property type="term" value="C:nucleus"/>
    <property type="evidence" value="ECO:0007669"/>
    <property type="project" value="UniProtKB-SubCell"/>
</dbReference>
<sequence length="707" mass="80442">MLKTMHSEVVESKSKERCELCKLADDCPNKYGEKITLENHNLTVHYFCLLMASGVYQRGEEDEGIYGFLVEDIKQEIRRSSRLTCNACKKKGASVGCNIKSCRKVVHLPCGIQQEFIFQFTGQFPSFCKDHRPVQIQPLSSYTSNPLCCSVCLESVEPVLSYTVLKCPCCHSGWFHRDCLQRQANSAAMFFFRCTICNNKDKFQQEMLRMGIHIPERDASWELEENAYGELLQVYQHCDALKCRCDNGRGYSANDGKWVIIRCKFCGSRGTHRLCSSLKPFQRDWICSDCRPVVNKNGVVCQHIKSPTSGEQEKKRLLKRQQSSLHSAIICKKSSFQMNSPQEILHCLSKKISPLNFTLVEIKKDGVLKAAQQILRQNDFDPHHTMTVTFPGDKLHSEDVGSGNLRRFLRLLVQDLQNLSVFQGPENKKNLALDSQALRDDLYFDAGCTLALSLVHGGPPPRFFSRALYKCLFNFPSDSPLTVRDMVDNVLAEKVKKIRDARSLKELKEAVSSSTEYLKVAGCLRQMNCLSDKQQLVDDIVTFHFITRMQLPLQRFREGLNTLGLFEQIQMFPGPFCDLFCSSPEKMSAGTMDSLFSVQFSVNEEKKKKERTVVGFWRQYLHECEEGRCATTLEDILIFSTSADAVPAVGFNPAPSLSFLHPQISVGVFPERHPSCNHIVLPVLTSYEIFKKHMEYAVCQLTMMQTL</sequence>
<evidence type="ECO:0000256" key="1">
    <source>
        <dbReference type="ARBA" id="ARBA00004123"/>
    </source>
</evidence>
<dbReference type="STRING" id="1676925.ENSPKIP00000000732"/>
<evidence type="ECO:0000259" key="11">
    <source>
        <dbReference type="PROSITE" id="PS50089"/>
    </source>
</evidence>
<dbReference type="InterPro" id="IPR051188">
    <property type="entry name" value="PHD-type_Zinc_Finger"/>
</dbReference>
<evidence type="ECO:0000259" key="12">
    <source>
        <dbReference type="PROSITE" id="PS50237"/>
    </source>
</evidence>
<evidence type="ECO:0000259" key="13">
    <source>
        <dbReference type="PROSITE" id="PS51805"/>
    </source>
</evidence>
<dbReference type="PANTHER" id="PTHR12420">
    <property type="entry name" value="PHD FINGER PROTEIN"/>
    <property type="match status" value="1"/>
</dbReference>
<name>A0A3B3Q2N1_9TELE</name>
<dbReference type="InterPro" id="IPR059102">
    <property type="entry name" value="PHD_PHF7/G2E3-like"/>
</dbReference>
<comment type="pathway">
    <text evidence="2">Protein modification; protein ubiquitination.</text>
</comment>
<dbReference type="PROSITE" id="PS50237">
    <property type="entry name" value="HECT"/>
    <property type="match status" value="1"/>
</dbReference>
<dbReference type="Ensembl" id="ENSPKIT00000024630.1">
    <property type="protein sequence ID" value="ENSPKIP00000000732.1"/>
    <property type="gene ID" value="ENSPKIG00000019286.1"/>
</dbReference>
<evidence type="ECO:0000256" key="6">
    <source>
        <dbReference type="ARBA" id="ARBA00022786"/>
    </source>
</evidence>
<dbReference type="InterPro" id="IPR000569">
    <property type="entry name" value="HECT_dom"/>
</dbReference>
<dbReference type="InterPro" id="IPR042013">
    <property type="entry name" value="PHF7/G2E3_ePHD"/>
</dbReference>
<evidence type="ECO:0000256" key="3">
    <source>
        <dbReference type="ARBA" id="ARBA00022679"/>
    </source>
</evidence>
<dbReference type="Gene3D" id="3.90.1750.10">
    <property type="entry name" value="Hect, E3 ligase catalytic domains"/>
    <property type="match status" value="1"/>
</dbReference>
<reference evidence="14" key="2">
    <citation type="submission" date="2025-09" db="UniProtKB">
        <authorList>
            <consortium name="Ensembl"/>
        </authorList>
    </citation>
    <scope>IDENTIFICATION</scope>
</reference>
<evidence type="ECO:0000256" key="10">
    <source>
        <dbReference type="PROSITE-ProRule" id="PRU00175"/>
    </source>
</evidence>
<dbReference type="KEGG" id="pki:111838094"/>
<dbReference type="InterPro" id="IPR001965">
    <property type="entry name" value="Znf_PHD"/>
</dbReference>
<evidence type="ECO:0000256" key="8">
    <source>
        <dbReference type="ARBA" id="ARBA00023242"/>
    </source>
</evidence>
<dbReference type="OrthoDB" id="512616at2759"/>
<evidence type="ECO:0000256" key="5">
    <source>
        <dbReference type="ARBA" id="ARBA00022771"/>
    </source>
</evidence>
<keyword evidence="15" id="KW-1185">Reference proteome</keyword>
<dbReference type="GO" id="GO:0004842">
    <property type="term" value="F:ubiquitin-protein transferase activity"/>
    <property type="evidence" value="ECO:0007669"/>
    <property type="project" value="InterPro"/>
</dbReference>
<dbReference type="SUPFAM" id="SSF56204">
    <property type="entry name" value="Hect, E3 ligase catalytic domain"/>
    <property type="match status" value="1"/>
</dbReference>
<evidence type="ECO:0000256" key="4">
    <source>
        <dbReference type="ARBA" id="ARBA00022723"/>
    </source>
</evidence>
<evidence type="ECO:0000256" key="7">
    <source>
        <dbReference type="ARBA" id="ARBA00022833"/>
    </source>
</evidence>
<feature type="domain" description="RING-type" evidence="11">
    <location>
        <begin position="149"/>
        <end position="198"/>
    </location>
</feature>
<dbReference type="SUPFAM" id="SSF57903">
    <property type="entry name" value="FYVE/PHD zinc finger"/>
    <property type="match status" value="1"/>
</dbReference>
<dbReference type="PANTHER" id="PTHR12420:SF42">
    <property type="entry name" value="G2_M PHASE-SPECIFIC E3 UBIQUITIN-PROTEIN LIGASE"/>
    <property type="match status" value="1"/>
</dbReference>
<dbReference type="GeneTree" id="ENSGT00950000182865"/>
<evidence type="ECO:0000256" key="9">
    <source>
        <dbReference type="PROSITE-ProRule" id="PRU00104"/>
    </source>
</evidence>
<dbReference type="CDD" id="cd15669">
    <property type="entry name" value="ePHD_PHF7_G2E3_like"/>
    <property type="match status" value="1"/>
</dbReference>
<evidence type="ECO:0000313" key="14">
    <source>
        <dbReference type="Ensembl" id="ENSPKIP00000000732.1"/>
    </source>
</evidence>
<dbReference type="Gene3D" id="3.30.2410.10">
    <property type="entry name" value="Hect, E3 ligase catalytic domain"/>
    <property type="match status" value="1"/>
</dbReference>
<dbReference type="InterPro" id="IPR035983">
    <property type="entry name" value="Hect_E3_ubiquitin_ligase"/>
</dbReference>
<dbReference type="InterPro" id="IPR034732">
    <property type="entry name" value="EPHD"/>
</dbReference>
<dbReference type="RefSeq" id="XP_023656465.1">
    <property type="nucleotide sequence ID" value="XM_023800697.2"/>
</dbReference>
<dbReference type="GO" id="GO:0008270">
    <property type="term" value="F:zinc ion binding"/>
    <property type="evidence" value="ECO:0007669"/>
    <property type="project" value="UniProtKB-KW"/>
</dbReference>
<keyword evidence="5 10" id="KW-0863">Zinc-finger</keyword>
<evidence type="ECO:0000256" key="2">
    <source>
        <dbReference type="ARBA" id="ARBA00004906"/>
    </source>
</evidence>
<keyword evidence="7" id="KW-0862">Zinc</keyword>
<dbReference type="Pfam" id="PF13771">
    <property type="entry name" value="zf-HC5HC2H"/>
    <property type="match status" value="1"/>
</dbReference>
<dbReference type="InterPro" id="IPR001841">
    <property type="entry name" value="Znf_RING"/>
</dbReference>
<comment type="caution">
    <text evidence="9">Lacks conserved residue(s) required for the propagation of feature annotation.</text>
</comment>
<protein>
    <submittedName>
        <fullName evidence="14">G2/M-phase specific E3 ubiquitin protein ligase</fullName>
    </submittedName>
</protein>